<name>A0A561DXN0_9BACI</name>
<accession>A0A561DXN0</accession>
<protein>
    <submittedName>
        <fullName evidence="1">Uncharacterized protein</fullName>
    </submittedName>
</protein>
<keyword evidence="2" id="KW-1185">Reference proteome</keyword>
<organism evidence="1 2">
    <name type="scientific">Neobacillus bataviensis</name>
    <dbReference type="NCBI Taxonomy" id="220685"/>
    <lineage>
        <taxon>Bacteria</taxon>
        <taxon>Bacillati</taxon>
        <taxon>Bacillota</taxon>
        <taxon>Bacilli</taxon>
        <taxon>Bacillales</taxon>
        <taxon>Bacillaceae</taxon>
        <taxon>Neobacillus</taxon>
    </lineage>
</organism>
<dbReference type="EMBL" id="VIVN01000001">
    <property type="protein sequence ID" value="TWE08129.1"/>
    <property type="molecule type" value="Genomic_DNA"/>
</dbReference>
<evidence type="ECO:0000313" key="2">
    <source>
        <dbReference type="Proteomes" id="UP000319671"/>
    </source>
</evidence>
<proteinExistence type="predicted"/>
<reference evidence="1 2" key="1">
    <citation type="submission" date="2019-06" db="EMBL/GenBank/DDBJ databases">
        <title>Sorghum-associated microbial communities from plants grown in Nebraska, USA.</title>
        <authorList>
            <person name="Schachtman D."/>
        </authorList>
    </citation>
    <scope>NUCLEOTIDE SEQUENCE [LARGE SCALE GENOMIC DNA]</scope>
    <source>
        <strain evidence="1 2">2482</strain>
    </source>
</reference>
<dbReference type="AlphaFoldDB" id="A0A561DXN0"/>
<sequence>MKSSCFLIKIQKEHQMDALFADFISTIYMIPTHHLFNVSSSFGNGRQLPIILL</sequence>
<evidence type="ECO:0000313" key="1">
    <source>
        <dbReference type="EMBL" id="TWE08129.1"/>
    </source>
</evidence>
<dbReference type="Proteomes" id="UP000319671">
    <property type="component" value="Unassembled WGS sequence"/>
</dbReference>
<gene>
    <name evidence="1" type="ORF">FB550_101143</name>
</gene>
<comment type="caution">
    <text evidence="1">The sequence shown here is derived from an EMBL/GenBank/DDBJ whole genome shotgun (WGS) entry which is preliminary data.</text>
</comment>